<evidence type="ECO:0000313" key="2">
    <source>
        <dbReference type="Proteomes" id="UP001174677"/>
    </source>
</evidence>
<name>A0ABQ9MXR8_HEVBR</name>
<dbReference type="EMBL" id="JARPOI010000003">
    <property type="protein sequence ID" value="KAJ9185092.1"/>
    <property type="molecule type" value="Genomic_DNA"/>
</dbReference>
<evidence type="ECO:0000313" key="1">
    <source>
        <dbReference type="EMBL" id="KAJ9185092.1"/>
    </source>
</evidence>
<sequence>MGKKIPWLCRAEQFFQFHDTPEGERLSLALSHKQNSKKGSTQGMVLINFAIFFGELTKLRPHGIVQDYKTQFNKLLAKLGQLSQARQVSYFVTGLIESIRTDVQANCPTTLSHAISIIRCKKFFTIQAVLEYSDGDADMEVKNEESTKILAISLHAIFEFEGPETMRLQGKLKNQHAMVQVDSESTHNFVTKRFARKAGL</sequence>
<comment type="caution">
    <text evidence="1">The sequence shown here is derived from an EMBL/GenBank/DDBJ whole genome shotgun (WGS) entry which is preliminary data.</text>
</comment>
<gene>
    <name evidence="1" type="ORF">P3X46_004760</name>
</gene>
<organism evidence="1 2">
    <name type="scientific">Hevea brasiliensis</name>
    <name type="common">Para rubber tree</name>
    <name type="synonym">Siphonia brasiliensis</name>
    <dbReference type="NCBI Taxonomy" id="3981"/>
    <lineage>
        <taxon>Eukaryota</taxon>
        <taxon>Viridiplantae</taxon>
        <taxon>Streptophyta</taxon>
        <taxon>Embryophyta</taxon>
        <taxon>Tracheophyta</taxon>
        <taxon>Spermatophyta</taxon>
        <taxon>Magnoliopsida</taxon>
        <taxon>eudicotyledons</taxon>
        <taxon>Gunneridae</taxon>
        <taxon>Pentapetalae</taxon>
        <taxon>rosids</taxon>
        <taxon>fabids</taxon>
        <taxon>Malpighiales</taxon>
        <taxon>Euphorbiaceae</taxon>
        <taxon>Crotonoideae</taxon>
        <taxon>Micrandreae</taxon>
        <taxon>Hevea</taxon>
    </lineage>
</organism>
<reference evidence="1" key="1">
    <citation type="journal article" date="2023" name="Plant Biotechnol. J.">
        <title>Chromosome-level wild Hevea brasiliensis genome provides new tools for genomic-assisted breeding and valuable loci to elevate rubber yield.</title>
        <authorList>
            <person name="Cheng H."/>
            <person name="Song X."/>
            <person name="Hu Y."/>
            <person name="Wu T."/>
            <person name="Yang Q."/>
            <person name="An Z."/>
            <person name="Feng S."/>
            <person name="Deng Z."/>
            <person name="Wu W."/>
            <person name="Zeng X."/>
            <person name="Tu M."/>
            <person name="Wang X."/>
            <person name="Huang H."/>
        </authorList>
    </citation>
    <scope>NUCLEOTIDE SEQUENCE</scope>
    <source>
        <strain evidence="1">MT/VB/25A 57/8</strain>
    </source>
</reference>
<proteinExistence type="predicted"/>
<keyword evidence="2" id="KW-1185">Reference proteome</keyword>
<protein>
    <submittedName>
        <fullName evidence="1">Uncharacterized protein</fullName>
    </submittedName>
</protein>
<accession>A0ABQ9MXR8</accession>
<dbReference type="Proteomes" id="UP001174677">
    <property type="component" value="Chromosome 3"/>
</dbReference>